<reference evidence="4" key="1">
    <citation type="journal article" date="2017" name="Front. Plant Sci.">
        <title>Climate Clever Clovers: New Paradigm to Reduce the Environmental Footprint of Ruminants by Breeding Low Methanogenic Forages Utilizing Haplotype Variation.</title>
        <authorList>
            <person name="Kaur P."/>
            <person name="Appels R."/>
            <person name="Bayer P.E."/>
            <person name="Keeble-Gagnere G."/>
            <person name="Wang J."/>
            <person name="Hirakawa H."/>
            <person name="Shirasawa K."/>
            <person name="Vercoe P."/>
            <person name="Stefanova K."/>
            <person name="Durmic Z."/>
            <person name="Nichols P."/>
            <person name="Revell C."/>
            <person name="Isobe S.N."/>
            <person name="Edwards D."/>
            <person name="Erskine W."/>
        </authorList>
    </citation>
    <scope>NUCLEOTIDE SEQUENCE [LARGE SCALE GENOMIC DNA]</scope>
    <source>
        <strain evidence="4">cv. Daliak</strain>
    </source>
</reference>
<evidence type="ECO:0000256" key="1">
    <source>
        <dbReference type="ARBA" id="ARBA00004906"/>
    </source>
</evidence>
<evidence type="ECO:0000259" key="2">
    <source>
        <dbReference type="Pfam" id="PF03931"/>
    </source>
</evidence>
<comment type="pathway">
    <text evidence="1">Protein modification; protein ubiquitination.</text>
</comment>
<keyword evidence="4" id="KW-1185">Reference proteome</keyword>
<feature type="domain" description="SKP1 component POZ" evidence="2">
    <location>
        <begin position="10"/>
        <end position="61"/>
    </location>
</feature>
<dbReference type="Gene3D" id="3.30.710.10">
    <property type="entry name" value="Potassium Channel Kv1.1, Chain A"/>
    <property type="match status" value="1"/>
</dbReference>
<dbReference type="GO" id="GO:0006511">
    <property type="term" value="P:ubiquitin-dependent protein catabolic process"/>
    <property type="evidence" value="ECO:0007669"/>
    <property type="project" value="InterPro"/>
</dbReference>
<evidence type="ECO:0000313" key="3">
    <source>
        <dbReference type="EMBL" id="GAU11131.1"/>
    </source>
</evidence>
<evidence type="ECO:0000313" key="4">
    <source>
        <dbReference type="Proteomes" id="UP000242715"/>
    </source>
</evidence>
<accession>A0A2Z6LUF5</accession>
<dbReference type="EMBL" id="DF973113">
    <property type="protein sequence ID" value="GAU11131.1"/>
    <property type="molecule type" value="Genomic_DNA"/>
</dbReference>
<name>A0A2Z6LUF5_TRISU</name>
<protein>
    <recommendedName>
        <fullName evidence="2">SKP1 component POZ domain-containing protein</fullName>
    </recommendedName>
</protein>
<dbReference type="Proteomes" id="UP000242715">
    <property type="component" value="Unassembled WGS sequence"/>
</dbReference>
<dbReference type="AlphaFoldDB" id="A0A2Z6LUF5"/>
<gene>
    <name evidence="3" type="ORF">TSUD_197550</name>
</gene>
<dbReference type="InterPro" id="IPR011333">
    <property type="entry name" value="SKP1/BTB/POZ_sf"/>
</dbReference>
<sequence>MHDSPTVTPKKISLISSDGDVFEVDYDVALMSKTVEDAIDTIPNGDSSISLSLVRSELLTKLKPKTILECHFVGEIIACCPE</sequence>
<proteinExistence type="predicted"/>
<dbReference type="Pfam" id="PF03931">
    <property type="entry name" value="Skp1_POZ"/>
    <property type="match status" value="1"/>
</dbReference>
<dbReference type="SUPFAM" id="SSF54695">
    <property type="entry name" value="POZ domain"/>
    <property type="match status" value="1"/>
</dbReference>
<organism evidence="3 4">
    <name type="scientific">Trifolium subterraneum</name>
    <name type="common">Subterranean clover</name>
    <dbReference type="NCBI Taxonomy" id="3900"/>
    <lineage>
        <taxon>Eukaryota</taxon>
        <taxon>Viridiplantae</taxon>
        <taxon>Streptophyta</taxon>
        <taxon>Embryophyta</taxon>
        <taxon>Tracheophyta</taxon>
        <taxon>Spermatophyta</taxon>
        <taxon>Magnoliopsida</taxon>
        <taxon>eudicotyledons</taxon>
        <taxon>Gunneridae</taxon>
        <taxon>Pentapetalae</taxon>
        <taxon>rosids</taxon>
        <taxon>fabids</taxon>
        <taxon>Fabales</taxon>
        <taxon>Fabaceae</taxon>
        <taxon>Papilionoideae</taxon>
        <taxon>50 kb inversion clade</taxon>
        <taxon>NPAAA clade</taxon>
        <taxon>Hologalegina</taxon>
        <taxon>IRL clade</taxon>
        <taxon>Trifolieae</taxon>
        <taxon>Trifolium</taxon>
    </lineage>
</organism>
<dbReference type="InterPro" id="IPR016073">
    <property type="entry name" value="Skp1_comp_POZ"/>
</dbReference>
<dbReference type="OrthoDB" id="1939008at2759"/>